<evidence type="ECO:0000313" key="1">
    <source>
        <dbReference type="EMBL" id="KAF7829831.1"/>
    </source>
</evidence>
<protein>
    <submittedName>
        <fullName evidence="1">Uncharacterized protein</fullName>
    </submittedName>
</protein>
<sequence>MEAIASKAKTLMSKVASRGRKRGEREAIVVLN</sequence>
<proteinExistence type="predicted"/>
<dbReference type="AlphaFoldDB" id="A0A834U0A5"/>
<reference evidence="1" key="1">
    <citation type="submission" date="2020-09" db="EMBL/GenBank/DDBJ databases">
        <title>Genome-Enabled Discovery of Anthraquinone Biosynthesis in Senna tora.</title>
        <authorList>
            <person name="Kang S.-H."/>
            <person name="Pandey R.P."/>
            <person name="Lee C.-M."/>
            <person name="Sim J.-S."/>
            <person name="Jeong J.-T."/>
            <person name="Choi B.-S."/>
            <person name="Jung M."/>
            <person name="Ginzburg D."/>
            <person name="Zhao K."/>
            <person name="Won S.Y."/>
            <person name="Oh T.-J."/>
            <person name="Yu Y."/>
            <person name="Kim N.-H."/>
            <person name="Lee O.R."/>
            <person name="Lee T.-H."/>
            <person name="Bashyal P."/>
            <person name="Kim T.-S."/>
            <person name="Lee W.-H."/>
            <person name="Kawkins C."/>
            <person name="Kim C.-K."/>
            <person name="Kim J.S."/>
            <person name="Ahn B.O."/>
            <person name="Rhee S.Y."/>
            <person name="Sohng J.K."/>
        </authorList>
    </citation>
    <scope>NUCLEOTIDE SEQUENCE</scope>
    <source>
        <tissue evidence="1">Leaf</tissue>
    </source>
</reference>
<organism evidence="1 2">
    <name type="scientific">Senna tora</name>
    <dbReference type="NCBI Taxonomy" id="362788"/>
    <lineage>
        <taxon>Eukaryota</taxon>
        <taxon>Viridiplantae</taxon>
        <taxon>Streptophyta</taxon>
        <taxon>Embryophyta</taxon>
        <taxon>Tracheophyta</taxon>
        <taxon>Spermatophyta</taxon>
        <taxon>Magnoliopsida</taxon>
        <taxon>eudicotyledons</taxon>
        <taxon>Gunneridae</taxon>
        <taxon>Pentapetalae</taxon>
        <taxon>rosids</taxon>
        <taxon>fabids</taxon>
        <taxon>Fabales</taxon>
        <taxon>Fabaceae</taxon>
        <taxon>Caesalpinioideae</taxon>
        <taxon>Cassia clade</taxon>
        <taxon>Senna</taxon>
    </lineage>
</organism>
<accession>A0A834U0A5</accession>
<name>A0A834U0A5_9FABA</name>
<evidence type="ECO:0000313" key="2">
    <source>
        <dbReference type="Proteomes" id="UP000634136"/>
    </source>
</evidence>
<comment type="caution">
    <text evidence="1">The sequence shown here is derived from an EMBL/GenBank/DDBJ whole genome shotgun (WGS) entry which is preliminary data.</text>
</comment>
<gene>
    <name evidence="1" type="ORF">G2W53_012164</name>
</gene>
<dbReference type="EMBL" id="JAAIUW010000005">
    <property type="protein sequence ID" value="KAF7829831.1"/>
    <property type="molecule type" value="Genomic_DNA"/>
</dbReference>
<keyword evidence="2" id="KW-1185">Reference proteome</keyword>
<dbReference type="Proteomes" id="UP000634136">
    <property type="component" value="Unassembled WGS sequence"/>
</dbReference>